<protein>
    <recommendedName>
        <fullName evidence="7">Ribosomal protein S16</fullName>
    </recommendedName>
</protein>
<comment type="caution">
    <text evidence="5">The sequence shown here is derived from an EMBL/GenBank/DDBJ whole genome shotgun (WGS) entry which is preliminary data.</text>
</comment>
<organism evidence="5 6">
    <name type="scientific">Pleodorina starrii</name>
    <dbReference type="NCBI Taxonomy" id="330485"/>
    <lineage>
        <taxon>Eukaryota</taxon>
        <taxon>Viridiplantae</taxon>
        <taxon>Chlorophyta</taxon>
        <taxon>core chlorophytes</taxon>
        <taxon>Chlorophyceae</taxon>
        <taxon>CS clade</taxon>
        <taxon>Chlamydomonadales</taxon>
        <taxon>Volvocaceae</taxon>
        <taxon>Pleodorina</taxon>
    </lineage>
</organism>
<evidence type="ECO:0000256" key="2">
    <source>
        <dbReference type="ARBA" id="ARBA00022980"/>
    </source>
</evidence>
<sequence>MVGGLRIKLVRWGFKLRPFYVLSVMEKRQARNSGSRKEDIGWWDPNPAADGNMHLGLKMERIKYWLTVGAKPTDKVADLLGHVGVLPRVPKPPSYRPRDPADDTKWRPEKANK</sequence>
<dbReference type="Proteomes" id="UP001165080">
    <property type="component" value="Unassembled WGS sequence"/>
</dbReference>
<evidence type="ECO:0000256" key="3">
    <source>
        <dbReference type="ARBA" id="ARBA00023274"/>
    </source>
</evidence>
<dbReference type="InterPro" id="IPR000307">
    <property type="entry name" value="Ribosomal_bS16"/>
</dbReference>
<dbReference type="GO" id="GO:0032543">
    <property type="term" value="P:mitochondrial translation"/>
    <property type="evidence" value="ECO:0007669"/>
    <property type="project" value="TreeGrafter"/>
</dbReference>
<evidence type="ECO:0000256" key="4">
    <source>
        <dbReference type="SAM" id="MobiDB-lite"/>
    </source>
</evidence>
<evidence type="ECO:0000313" key="6">
    <source>
        <dbReference type="Proteomes" id="UP001165080"/>
    </source>
</evidence>
<dbReference type="AlphaFoldDB" id="A0A9W6BG10"/>
<dbReference type="GO" id="GO:0015935">
    <property type="term" value="C:small ribosomal subunit"/>
    <property type="evidence" value="ECO:0007669"/>
    <property type="project" value="TreeGrafter"/>
</dbReference>
<dbReference type="SUPFAM" id="SSF54565">
    <property type="entry name" value="Ribosomal protein S16"/>
    <property type="match status" value="1"/>
</dbReference>
<evidence type="ECO:0000313" key="5">
    <source>
        <dbReference type="EMBL" id="GLC51454.1"/>
    </source>
</evidence>
<dbReference type="PANTHER" id="PTHR12919:SF39">
    <property type="entry name" value="SMALL RIBOSOMAL SUBUNIT PROTEIN BS16M_BS16C"/>
    <property type="match status" value="1"/>
</dbReference>
<dbReference type="GO" id="GO:0005739">
    <property type="term" value="C:mitochondrion"/>
    <property type="evidence" value="ECO:0007669"/>
    <property type="project" value="GOC"/>
</dbReference>
<dbReference type="InterPro" id="IPR023803">
    <property type="entry name" value="Ribosomal_bS16_dom_sf"/>
</dbReference>
<dbReference type="GO" id="GO:0003735">
    <property type="term" value="F:structural constituent of ribosome"/>
    <property type="evidence" value="ECO:0007669"/>
    <property type="project" value="InterPro"/>
</dbReference>
<dbReference type="OrthoDB" id="407221at2759"/>
<evidence type="ECO:0008006" key="7">
    <source>
        <dbReference type="Google" id="ProtNLM"/>
    </source>
</evidence>
<evidence type="ECO:0000256" key="1">
    <source>
        <dbReference type="ARBA" id="ARBA00006668"/>
    </source>
</evidence>
<dbReference type="EMBL" id="BRXU01000004">
    <property type="protein sequence ID" value="GLC51454.1"/>
    <property type="molecule type" value="Genomic_DNA"/>
</dbReference>
<comment type="similarity">
    <text evidence="1">Belongs to the bacterial ribosomal protein bS16 family.</text>
</comment>
<keyword evidence="3" id="KW-0687">Ribonucleoprotein</keyword>
<keyword evidence="2" id="KW-0689">Ribosomal protein</keyword>
<gene>
    <name evidence="5" type="primary">PLEST009521</name>
    <name evidence="5" type="ORF">PLESTB_000504100</name>
</gene>
<feature type="region of interest" description="Disordered" evidence="4">
    <location>
        <begin position="88"/>
        <end position="113"/>
    </location>
</feature>
<dbReference type="Gene3D" id="3.30.1320.10">
    <property type="match status" value="1"/>
</dbReference>
<name>A0A9W6BG10_9CHLO</name>
<dbReference type="NCBIfam" id="TIGR00002">
    <property type="entry name" value="S16"/>
    <property type="match status" value="1"/>
</dbReference>
<dbReference type="Pfam" id="PF00886">
    <property type="entry name" value="Ribosomal_S16"/>
    <property type="match status" value="1"/>
</dbReference>
<proteinExistence type="inferred from homology"/>
<accession>A0A9W6BG10</accession>
<reference evidence="5 6" key="1">
    <citation type="journal article" date="2023" name="Commun. Biol.">
        <title>Reorganization of the ancestral sex-determining regions during the evolution of trioecy in Pleodorina starrii.</title>
        <authorList>
            <person name="Takahashi K."/>
            <person name="Suzuki S."/>
            <person name="Kawai-Toyooka H."/>
            <person name="Yamamoto K."/>
            <person name="Hamaji T."/>
            <person name="Ootsuki R."/>
            <person name="Yamaguchi H."/>
            <person name="Kawachi M."/>
            <person name="Higashiyama T."/>
            <person name="Nozaki H."/>
        </authorList>
    </citation>
    <scope>NUCLEOTIDE SEQUENCE [LARGE SCALE GENOMIC DNA]</scope>
    <source>
        <strain evidence="5 6">NIES-4479</strain>
    </source>
</reference>
<dbReference type="PANTHER" id="PTHR12919">
    <property type="entry name" value="30S RIBOSOMAL PROTEIN S16"/>
    <property type="match status" value="1"/>
</dbReference>
<keyword evidence="6" id="KW-1185">Reference proteome</keyword>
<feature type="compositionally biased region" description="Basic and acidic residues" evidence="4">
    <location>
        <begin position="96"/>
        <end position="113"/>
    </location>
</feature>